<dbReference type="RefSeq" id="XP_017999840.1">
    <property type="nucleotide sequence ID" value="XM_018140325.1"/>
</dbReference>
<comment type="caution">
    <text evidence="2">The sequence shown here is derived from an EMBL/GenBank/DDBJ whole genome shotgun (WGS) entry which is preliminary data.</text>
</comment>
<dbReference type="PANTHER" id="PTHR37471">
    <property type="entry name" value="UNNAMED PRODUCT"/>
    <property type="match status" value="1"/>
</dbReference>
<dbReference type="SUPFAM" id="SSF53474">
    <property type="entry name" value="alpha/beta-Hydrolases"/>
    <property type="match status" value="1"/>
</dbReference>
<keyword evidence="1" id="KW-0812">Transmembrane</keyword>
<dbReference type="VEuPathDB" id="FungiDB:AB675_11475"/>
<protein>
    <recommendedName>
        <fullName evidence="4">AB hydrolase-1 domain-containing protein</fullName>
    </recommendedName>
</protein>
<dbReference type="Proteomes" id="UP000038010">
    <property type="component" value="Unassembled WGS sequence"/>
</dbReference>
<evidence type="ECO:0000313" key="3">
    <source>
        <dbReference type="Proteomes" id="UP000038010"/>
    </source>
</evidence>
<feature type="transmembrane region" description="Helical" evidence="1">
    <location>
        <begin position="12"/>
        <end position="32"/>
    </location>
</feature>
<feature type="transmembrane region" description="Helical" evidence="1">
    <location>
        <begin position="52"/>
        <end position="74"/>
    </location>
</feature>
<feature type="transmembrane region" description="Helical" evidence="1">
    <location>
        <begin position="211"/>
        <end position="233"/>
    </location>
</feature>
<keyword evidence="3" id="KW-1185">Reference proteome</keyword>
<dbReference type="EMBL" id="LFJN01000013">
    <property type="protein sequence ID" value="KPI39877.1"/>
    <property type="molecule type" value="Genomic_DNA"/>
</dbReference>
<evidence type="ECO:0000313" key="2">
    <source>
        <dbReference type="EMBL" id="KPI39877.1"/>
    </source>
</evidence>
<evidence type="ECO:0008006" key="4">
    <source>
        <dbReference type="Google" id="ProtNLM"/>
    </source>
</evidence>
<keyword evidence="1" id="KW-0472">Membrane</keyword>
<dbReference type="STRING" id="1664694.A0A0N1H3Y5"/>
<accession>A0A0N1H3Y5</accession>
<name>A0A0N1H3Y5_9EURO</name>
<dbReference type="Gene3D" id="3.40.50.1820">
    <property type="entry name" value="alpha/beta hydrolase"/>
    <property type="match status" value="1"/>
</dbReference>
<proteinExistence type="predicted"/>
<gene>
    <name evidence="2" type="ORF">AB675_11475</name>
</gene>
<evidence type="ECO:0000256" key="1">
    <source>
        <dbReference type="SAM" id="Phobius"/>
    </source>
</evidence>
<reference evidence="2 3" key="1">
    <citation type="submission" date="2015-06" db="EMBL/GenBank/DDBJ databases">
        <title>Draft genome of the ant-associated black yeast Phialophora attae CBS 131958.</title>
        <authorList>
            <person name="Moreno L.F."/>
            <person name="Stielow B.J."/>
            <person name="de Hoog S."/>
            <person name="Vicente V.A."/>
            <person name="Weiss V.A."/>
            <person name="de Vries M."/>
            <person name="Cruz L.M."/>
            <person name="Souza E.M."/>
        </authorList>
    </citation>
    <scope>NUCLEOTIDE SEQUENCE [LARGE SCALE GENOMIC DNA]</scope>
    <source>
        <strain evidence="2 3">CBS 131958</strain>
    </source>
</reference>
<organism evidence="2 3">
    <name type="scientific">Cyphellophora attinorum</name>
    <dbReference type="NCBI Taxonomy" id="1664694"/>
    <lineage>
        <taxon>Eukaryota</taxon>
        <taxon>Fungi</taxon>
        <taxon>Dikarya</taxon>
        <taxon>Ascomycota</taxon>
        <taxon>Pezizomycotina</taxon>
        <taxon>Eurotiomycetes</taxon>
        <taxon>Chaetothyriomycetidae</taxon>
        <taxon>Chaetothyriales</taxon>
        <taxon>Cyphellophoraceae</taxon>
        <taxon>Cyphellophora</taxon>
    </lineage>
</organism>
<dbReference type="InterPro" id="IPR029058">
    <property type="entry name" value="AB_hydrolase_fold"/>
</dbReference>
<sequence length="549" mass="63152">MLKDGPLNTLLIRLGILVLRLIAPSSIIYTLFRLSHLLNFASYDTYKNNNTFGPPYVLLPDIYLALEAAFYLLFALPRSYILNRAAPAPSPLKTAQERREVLERTWDATPEPRRYLEGYFCGLSVKVLRSEDVRDWLRWRLWGVFSKRKEAGHGDDGGDDGGGDVVVDEDEVNDYLSYTEEVLGHRFREGRSGRSFMAVTHEPVVFVHRPLLWYVLFIGSADTLACVMLWMYGFRFYRPSRWTFFKSFPLRPVVLLSSNSAPSETFTYWMLPHTSKDPKHQPVMFVHGVGVGLHFYLPFLRALLPHCRAHGIGIICLEVNQVCSRITNALPAPLQIVAEINQILEYHGWQHRRPVLLTHSYGSVIASHLLYDIGSREKFGPLIFADPVCFSFHPPDVAFNFLRRKPKSASEWQLWYFASMDPDVGRCMTRRFRWQESSLWRQGVEGRGKKYREAGRVTVLLSGKDIITDVETTGAYLTRSRGKDGGSDGKWYRQSMAERMDGKWKERKWTGKEGLEVVYLPGLNHAEIFEEERERALLVEIVKTYSLPA</sequence>
<dbReference type="PANTHER" id="PTHR37471:SF1">
    <property type="entry name" value="AB HYDROLASE-1 DOMAIN-CONTAINING PROTEIN"/>
    <property type="match status" value="1"/>
</dbReference>
<dbReference type="OrthoDB" id="6431331at2759"/>
<dbReference type="AlphaFoldDB" id="A0A0N1H3Y5"/>
<keyword evidence="1" id="KW-1133">Transmembrane helix</keyword>
<dbReference type="GeneID" id="28732206"/>